<comment type="function">
    <text evidence="9">Plays an important role in the control of DNA replication and the maintenance of replication fork stability.</text>
</comment>
<feature type="region of interest" description="Disordered" evidence="10">
    <location>
        <begin position="58"/>
        <end position="102"/>
    </location>
</feature>
<keyword evidence="13" id="KW-1185">Reference proteome</keyword>
<dbReference type="RefSeq" id="XP_025572365.1">
    <property type="nucleotide sequence ID" value="XM_025720090.1"/>
</dbReference>
<keyword evidence="5" id="KW-0236">DNA replication inhibitor</keyword>
<comment type="subunit">
    <text evidence="3">Component of the fork protection complex (FPC) consisting of TOF1 and CSM3.</text>
</comment>
<dbReference type="OrthoDB" id="437078at2759"/>
<dbReference type="VEuPathDB" id="FungiDB:BO80DRAFT_427727"/>
<dbReference type="PANTHER" id="PTHR13220:SF11">
    <property type="entry name" value="TIMELESS-INTERACTING PROTEIN"/>
    <property type="match status" value="1"/>
</dbReference>
<dbReference type="Pfam" id="PF07962">
    <property type="entry name" value="Swi3"/>
    <property type="match status" value="1"/>
</dbReference>
<dbReference type="GO" id="GO:0000076">
    <property type="term" value="P:DNA replication checkpoint signaling"/>
    <property type="evidence" value="ECO:0007669"/>
    <property type="project" value="UniProtKB-UniRule"/>
</dbReference>
<dbReference type="AlphaFoldDB" id="A0A395GTM9"/>
<comment type="function">
    <text evidence="8">Forms a fork protection complex (FPC) with TOF1 and which is required for chromosome segregation during meiosis and DNA damage repair. FPC coordinates leading and lagging strand synthesis and moves with the replication fork. FPC stabilizes replication forks in a configuration that is recognized by replication checkpoint sensors.</text>
</comment>
<evidence type="ECO:0000256" key="4">
    <source>
        <dbReference type="ARBA" id="ARBA00022763"/>
    </source>
</evidence>
<dbReference type="InterPro" id="IPR012923">
    <property type="entry name" value="Csm3"/>
</dbReference>
<dbReference type="STRING" id="1448316.A0A395GTM9"/>
<feature type="compositionally biased region" description="Basic and acidic residues" evidence="10">
    <location>
        <begin position="70"/>
        <end position="94"/>
    </location>
</feature>
<evidence type="ECO:0000256" key="6">
    <source>
        <dbReference type="ARBA" id="ARBA00023242"/>
    </source>
</evidence>
<protein>
    <recommendedName>
        <fullName evidence="9">Chromosome segregation in meiosis protein</fullName>
    </recommendedName>
</protein>
<evidence type="ECO:0000313" key="12">
    <source>
        <dbReference type="EMBL" id="RAK98037.1"/>
    </source>
</evidence>
<comment type="subcellular location">
    <subcellularLocation>
        <location evidence="1 9">Nucleus</location>
    </subcellularLocation>
</comment>
<dbReference type="Proteomes" id="UP000249402">
    <property type="component" value="Unassembled WGS sequence"/>
</dbReference>
<keyword evidence="4 9" id="KW-0227">DNA damage</keyword>
<evidence type="ECO:0000256" key="1">
    <source>
        <dbReference type="ARBA" id="ARBA00004123"/>
    </source>
</evidence>
<organism evidence="12 13">
    <name type="scientific">Aspergillus ibericus CBS 121593</name>
    <dbReference type="NCBI Taxonomy" id="1448316"/>
    <lineage>
        <taxon>Eukaryota</taxon>
        <taxon>Fungi</taxon>
        <taxon>Dikarya</taxon>
        <taxon>Ascomycota</taxon>
        <taxon>Pezizomycotina</taxon>
        <taxon>Eurotiomycetes</taxon>
        <taxon>Eurotiomycetidae</taxon>
        <taxon>Eurotiales</taxon>
        <taxon>Aspergillaceae</taxon>
        <taxon>Aspergillus</taxon>
        <taxon>Aspergillus subgen. Circumdati</taxon>
    </lineage>
</organism>
<comment type="similarity">
    <text evidence="2 9">Belongs to the CSM3 family.</text>
</comment>
<sequence length="181" mass="20093">MANCFPKFSDAARLLNFYQLWLDDLYPRAKFADGLAMIEKLGHSKRLQTMRREWIEEEKPKLSAAESEVVPEKKMSSQRSHDDEIPIEHGHDADTVSSHKGGMTQVSPAHGFEWRAAPSSRGAPAQKLFLSDEESVPMEMIEQGAPDDDELDALLREHEDGNTSKNSSAGPVISAGVNMSL</sequence>
<dbReference type="PANTHER" id="PTHR13220">
    <property type="entry name" value="TIMELESS INTERACTING-RELATED"/>
    <property type="match status" value="1"/>
</dbReference>
<dbReference type="GO" id="GO:0003677">
    <property type="term" value="F:DNA binding"/>
    <property type="evidence" value="ECO:0007669"/>
    <property type="project" value="TreeGrafter"/>
</dbReference>
<proteinExistence type="inferred from homology"/>
<keyword evidence="6 9" id="KW-0539">Nucleus</keyword>
<gene>
    <name evidence="12" type="ORF">BO80DRAFT_427727</name>
</gene>
<evidence type="ECO:0000259" key="11">
    <source>
        <dbReference type="Pfam" id="PF07962"/>
    </source>
</evidence>
<dbReference type="GeneID" id="37224955"/>
<feature type="domain" description="Chromosome segregation in meiosis protein 3" evidence="11">
    <location>
        <begin position="8"/>
        <end position="59"/>
    </location>
</feature>
<dbReference type="GO" id="GO:0043111">
    <property type="term" value="P:replication fork arrest"/>
    <property type="evidence" value="ECO:0007669"/>
    <property type="project" value="TreeGrafter"/>
</dbReference>
<evidence type="ECO:0000256" key="8">
    <source>
        <dbReference type="ARBA" id="ARBA00025496"/>
    </source>
</evidence>
<evidence type="ECO:0000256" key="5">
    <source>
        <dbReference type="ARBA" id="ARBA00022880"/>
    </source>
</evidence>
<evidence type="ECO:0000256" key="7">
    <source>
        <dbReference type="ARBA" id="ARBA00023306"/>
    </source>
</evidence>
<name>A0A395GTM9_9EURO</name>
<dbReference type="GO" id="GO:0006974">
    <property type="term" value="P:DNA damage response"/>
    <property type="evidence" value="ECO:0007669"/>
    <property type="project" value="UniProtKB-KW"/>
</dbReference>
<reference evidence="12 13" key="1">
    <citation type="submission" date="2018-02" db="EMBL/GenBank/DDBJ databases">
        <title>The genomes of Aspergillus section Nigri reveals drivers in fungal speciation.</title>
        <authorList>
            <consortium name="DOE Joint Genome Institute"/>
            <person name="Vesth T.C."/>
            <person name="Nybo J."/>
            <person name="Theobald S."/>
            <person name="Brandl J."/>
            <person name="Frisvad J.C."/>
            <person name="Nielsen K.F."/>
            <person name="Lyhne E.K."/>
            <person name="Kogle M.E."/>
            <person name="Kuo A."/>
            <person name="Riley R."/>
            <person name="Clum A."/>
            <person name="Nolan M."/>
            <person name="Lipzen A."/>
            <person name="Salamov A."/>
            <person name="Henrissat B."/>
            <person name="Wiebenga A."/>
            <person name="De vries R.P."/>
            <person name="Grigoriev I.V."/>
            <person name="Mortensen U.H."/>
            <person name="Andersen M.R."/>
            <person name="Baker S.E."/>
        </authorList>
    </citation>
    <scope>NUCLEOTIDE SEQUENCE [LARGE SCALE GENOMIC DNA]</scope>
    <source>
        <strain evidence="12 13">CBS 121593</strain>
    </source>
</reference>
<evidence type="ECO:0000256" key="2">
    <source>
        <dbReference type="ARBA" id="ARBA00006075"/>
    </source>
</evidence>
<accession>A0A395GTM9</accession>
<feature type="region of interest" description="Disordered" evidence="10">
    <location>
        <begin position="155"/>
        <end position="181"/>
    </location>
</feature>
<evidence type="ECO:0000313" key="13">
    <source>
        <dbReference type="Proteomes" id="UP000249402"/>
    </source>
</evidence>
<dbReference type="GO" id="GO:0031297">
    <property type="term" value="P:replication fork processing"/>
    <property type="evidence" value="ECO:0007669"/>
    <property type="project" value="UniProtKB-UniRule"/>
</dbReference>
<keyword evidence="7 9" id="KW-0131">Cell cycle</keyword>
<evidence type="ECO:0000256" key="3">
    <source>
        <dbReference type="ARBA" id="ARBA00011217"/>
    </source>
</evidence>
<dbReference type="EMBL" id="KZ824457">
    <property type="protein sequence ID" value="RAK98037.1"/>
    <property type="molecule type" value="Genomic_DNA"/>
</dbReference>
<evidence type="ECO:0000256" key="9">
    <source>
        <dbReference type="RuleBase" id="RU366049"/>
    </source>
</evidence>
<evidence type="ECO:0000256" key="10">
    <source>
        <dbReference type="SAM" id="MobiDB-lite"/>
    </source>
</evidence>
<dbReference type="GO" id="GO:0031298">
    <property type="term" value="C:replication fork protection complex"/>
    <property type="evidence" value="ECO:0007669"/>
    <property type="project" value="TreeGrafter"/>
</dbReference>
<dbReference type="InterPro" id="IPR040038">
    <property type="entry name" value="TIPIN/Csm3/Swi3"/>
</dbReference>